<dbReference type="EMBL" id="CABHMY010000155">
    <property type="protein sequence ID" value="VUX19865.1"/>
    <property type="molecule type" value="Genomic_DNA"/>
</dbReference>
<reference evidence="1 2" key="1">
    <citation type="submission" date="2019-07" db="EMBL/GenBank/DDBJ databases">
        <authorList>
            <person name="Hibberd C M."/>
            <person name="Gehrig L. J."/>
            <person name="Chang H.-W."/>
            <person name="Venkatesh S."/>
        </authorList>
    </citation>
    <scope>NUCLEOTIDE SEQUENCE [LARGE SCALE GENOMIC DNA]</scope>
    <source>
        <strain evidence="1">Faecalibacterium_prausnitzii_JG_BgPS064</strain>
    </source>
</reference>
<name>A0A564UJX1_9FIRM</name>
<gene>
    <name evidence="1" type="ORF">FPPS064S07_01561</name>
</gene>
<sequence length="392" mass="46075">MRSIKKTLDDFNFTKITMDTFSPVSFMDNIKFSMQGGFEASDNNAKFHSGTNATSENQTSMQKHVYEDNWQKFINIIASELERLRLKKNHYLFVDGIDTRPTDISYAEYTECIYPLVRAVYDLNNDILSHVKDRAKGRLQIVLLTRLDIFLNAGLSNAGSKISDNSAFLNWSMTNEKQYSSTDLYKLVQKMLSAPDSKESPWKQYFNFTIDRGSKSLDSFAYFLRLSTSKPRDFVKILKITKEQCEAHGIQNPTAKIIESDLFQRAYSTYFVDTLRTALSFYYDENEIKLFFDFIRSFNSCFFNYARYQGIWQEFASKEQLHKAFGEPFELLELMFDFNLIAVVEEESYYRWKYRECTIANYDYGIEKNAVKPETNFMFHWTAEKEFGLYLK</sequence>
<protein>
    <recommendedName>
        <fullName evidence="3">FunZ protein</fullName>
    </recommendedName>
</protein>
<accession>A0A564UJX1</accession>
<evidence type="ECO:0008006" key="3">
    <source>
        <dbReference type="Google" id="ProtNLM"/>
    </source>
</evidence>
<dbReference type="AlphaFoldDB" id="A0A564UJX1"/>
<proteinExistence type="predicted"/>
<dbReference type="NCBIfam" id="NF047389">
    <property type="entry name" value="ATPase_Sll1717"/>
    <property type="match status" value="1"/>
</dbReference>
<evidence type="ECO:0000313" key="1">
    <source>
        <dbReference type="EMBL" id="VUX19865.1"/>
    </source>
</evidence>
<organism evidence="1 2">
    <name type="scientific">Faecalibacterium prausnitzii</name>
    <dbReference type="NCBI Taxonomy" id="853"/>
    <lineage>
        <taxon>Bacteria</taxon>
        <taxon>Bacillati</taxon>
        <taxon>Bacillota</taxon>
        <taxon>Clostridia</taxon>
        <taxon>Eubacteriales</taxon>
        <taxon>Oscillospiraceae</taxon>
        <taxon>Faecalibacterium</taxon>
    </lineage>
</organism>
<dbReference type="InterPro" id="IPR059206">
    <property type="entry name" value="Sll1717-like"/>
</dbReference>
<evidence type="ECO:0000313" key="2">
    <source>
        <dbReference type="Proteomes" id="UP000406184"/>
    </source>
</evidence>
<keyword evidence="2" id="KW-1185">Reference proteome</keyword>
<dbReference type="Proteomes" id="UP000406184">
    <property type="component" value="Unassembled WGS sequence"/>
</dbReference>